<dbReference type="Pfam" id="PF00211">
    <property type="entry name" value="Guanylate_cyc"/>
    <property type="match status" value="1"/>
</dbReference>
<dbReference type="GO" id="GO:0007168">
    <property type="term" value="P:receptor guanylyl cyclase signaling pathway"/>
    <property type="evidence" value="ECO:0007669"/>
    <property type="project" value="TreeGrafter"/>
</dbReference>
<evidence type="ECO:0000256" key="1">
    <source>
        <dbReference type="ARBA" id="ARBA00004370"/>
    </source>
</evidence>
<gene>
    <name evidence="8" type="ORF">TASK_LOCUS2961</name>
</gene>
<evidence type="ECO:0000256" key="4">
    <source>
        <dbReference type="ARBA" id="ARBA00022989"/>
    </source>
</evidence>
<evidence type="ECO:0000313" key="9">
    <source>
        <dbReference type="Proteomes" id="UP000282613"/>
    </source>
</evidence>
<reference evidence="8 9" key="2">
    <citation type="submission" date="2018-11" db="EMBL/GenBank/DDBJ databases">
        <authorList>
            <consortium name="Pathogen Informatics"/>
        </authorList>
    </citation>
    <scope>NUCLEOTIDE SEQUENCE [LARGE SCALE GENOMIC DNA]</scope>
</reference>
<accession>A0A0R3VZW6</accession>
<evidence type="ECO:0000256" key="6">
    <source>
        <dbReference type="ARBA" id="ARBA00023239"/>
    </source>
</evidence>
<evidence type="ECO:0000256" key="2">
    <source>
        <dbReference type="ARBA" id="ARBA00022692"/>
    </source>
</evidence>
<keyword evidence="3" id="KW-0547">Nucleotide-binding</keyword>
<dbReference type="GO" id="GO:0004016">
    <property type="term" value="F:adenylate cyclase activity"/>
    <property type="evidence" value="ECO:0007669"/>
    <property type="project" value="TreeGrafter"/>
</dbReference>
<evidence type="ECO:0000313" key="8">
    <source>
        <dbReference type="EMBL" id="VDK26718.1"/>
    </source>
</evidence>
<dbReference type="GO" id="GO:0001653">
    <property type="term" value="F:peptide receptor activity"/>
    <property type="evidence" value="ECO:0007669"/>
    <property type="project" value="TreeGrafter"/>
</dbReference>
<dbReference type="SMART" id="SM00044">
    <property type="entry name" value="CYCc"/>
    <property type="match status" value="1"/>
</dbReference>
<dbReference type="GO" id="GO:0000166">
    <property type="term" value="F:nucleotide binding"/>
    <property type="evidence" value="ECO:0007669"/>
    <property type="project" value="UniProtKB-KW"/>
</dbReference>
<reference evidence="10" key="1">
    <citation type="submission" date="2017-02" db="UniProtKB">
        <authorList>
            <consortium name="WormBaseParasite"/>
        </authorList>
    </citation>
    <scope>IDENTIFICATION</scope>
</reference>
<dbReference type="GO" id="GO:0005886">
    <property type="term" value="C:plasma membrane"/>
    <property type="evidence" value="ECO:0007669"/>
    <property type="project" value="TreeGrafter"/>
</dbReference>
<keyword evidence="4" id="KW-1133">Transmembrane helix</keyword>
<evidence type="ECO:0000256" key="5">
    <source>
        <dbReference type="ARBA" id="ARBA00023136"/>
    </source>
</evidence>
<dbReference type="PANTHER" id="PTHR11920:SF462">
    <property type="entry name" value="GUANYLATE CYCLASE"/>
    <property type="match status" value="1"/>
</dbReference>
<dbReference type="GO" id="GO:0004383">
    <property type="term" value="F:guanylate cyclase activity"/>
    <property type="evidence" value="ECO:0007669"/>
    <property type="project" value="TreeGrafter"/>
</dbReference>
<dbReference type="PANTHER" id="PTHR11920">
    <property type="entry name" value="GUANYLYL CYCLASE"/>
    <property type="match status" value="1"/>
</dbReference>
<dbReference type="InterPro" id="IPR029787">
    <property type="entry name" value="Nucleotide_cyclase"/>
</dbReference>
<dbReference type="PROSITE" id="PS50125">
    <property type="entry name" value="GUANYLATE_CYCLASE_2"/>
    <property type="match status" value="1"/>
</dbReference>
<organism evidence="10">
    <name type="scientific">Taenia asiatica</name>
    <name type="common">Asian tapeworm</name>
    <dbReference type="NCBI Taxonomy" id="60517"/>
    <lineage>
        <taxon>Eukaryota</taxon>
        <taxon>Metazoa</taxon>
        <taxon>Spiralia</taxon>
        <taxon>Lophotrochozoa</taxon>
        <taxon>Platyhelminthes</taxon>
        <taxon>Cestoda</taxon>
        <taxon>Eucestoda</taxon>
        <taxon>Cyclophyllidea</taxon>
        <taxon>Taeniidae</taxon>
        <taxon>Taenia</taxon>
    </lineage>
</organism>
<keyword evidence="5" id="KW-0472">Membrane</keyword>
<comment type="subcellular location">
    <subcellularLocation>
        <location evidence="1">Membrane</location>
    </subcellularLocation>
</comment>
<keyword evidence="2" id="KW-0812">Transmembrane</keyword>
<dbReference type="GO" id="GO:0035556">
    <property type="term" value="P:intracellular signal transduction"/>
    <property type="evidence" value="ECO:0007669"/>
    <property type="project" value="InterPro"/>
</dbReference>
<dbReference type="STRING" id="60517.A0A0R3VZW6"/>
<dbReference type="InterPro" id="IPR001054">
    <property type="entry name" value="A/G_cyclase"/>
</dbReference>
<dbReference type="InterPro" id="IPR050401">
    <property type="entry name" value="Cyclic_nucleotide_synthase"/>
</dbReference>
<feature type="domain" description="Guanylate cyclase" evidence="7">
    <location>
        <begin position="58"/>
        <end position="166"/>
    </location>
</feature>
<evidence type="ECO:0000313" key="10">
    <source>
        <dbReference type="WBParaSite" id="TASK_0000296001-mRNA-1"/>
    </source>
</evidence>
<proteinExistence type="predicted"/>
<dbReference type="EMBL" id="UYRS01004343">
    <property type="protein sequence ID" value="VDK26718.1"/>
    <property type="molecule type" value="Genomic_DNA"/>
</dbReference>
<sequence length="166" mass="18544">MMEDYSCRLEEQVKTQTQELEVEKGKNDLLIQRMLPPFGAEAQKACVAVAPESYDEVSIYISDIVEFTMISAMSAPLQVVDLLNDLYTLFDKTIAIYGVHKFFCSFWIKTIGDTHMVASGLPVRDAHRHAGEVATMALGLLSVRGTFTIKHLLEVPLRLRIGLHSG</sequence>
<keyword evidence="6" id="KW-0456">Lyase</keyword>
<evidence type="ECO:0000256" key="3">
    <source>
        <dbReference type="ARBA" id="ARBA00022741"/>
    </source>
</evidence>
<dbReference type="AlphaFoldDB" id="A0A0R3VZW6"/>
<dbReference type="WBParaSite" id="TASK_0000296001-mRNA-1">
    <property type="protein sequence ID" value="TASK_0000296001-mRNA-1"/>
    <property type="gene ID" value="TASK_0000296001"/>
</dbReference>
<dbReference type="SUPFAM" id="SSF55073">
    <property type="entry name" value="Nucleotide cyclase"/>
    <property type="match status" value="1"/>
</dbReference>
<dbReference type="Gene3D" id="3.30.70.1230">
    <property type="entry name" value="Nucleotide cyclase"/>
    <property type="match status" value="1"/>
</dbReference>
<keyword evidence="9" id="KW-1185">Reference proteome</keyword>
<dbReference type="CDD" id="cd07302">
    <property type="entry name" value="CHD"/>
    <property type="match status" value="1"/>
</dbReference>
<name>A0A0R3VZW6_TAEAS</name>
<evidence type="ECO:0000259" key="7">
    <source>
        <dbReference type="PROSITE" id="PS50125"/>
    </source>
</evidence>
<protein>
    <submittedName>
        <fullName evidence="10">Guanylate cyclase domain-containing protein</fullName>
    </submittedName>
</protein>
<dbReference type="OrthoDB" id="60033at2759"/>
<dbReference type="Proteomes" id="UP000282613">
    <property type="component" value="Unassembled WGS sequence"/>
</dbReference>